<dbReference type="InterPro" id="IPR013538">
    <property type="entry name" value="ASHA1/2-like_C"/>
</dbReference>
<dbReference type="Proteomes" id="UP000606653">
    <property type="component" value="Unassembled WGS sequence"/>
</dbReference>
<dbReference type="SUPFAM" id="SSF55961">
    <property type="entry name" value="Bet v1-like"/>
    <property type="match status" value="1"/>
</dbReference>
<sequence>MTDNMIVKTEGLEFVLERVFSAPKEKVFEAFTKCEHLKHWWGPRGWELTACTLDFRPEGVWHYCMTCKDESQGEFFGMESWGKGVYRSINAPDSFVYTDYFSDAEGGVNEDMPPAEVTTTFEEVEGGTKITARTKYDSEESLKTVIEMGMEQGIRETWDRLEEYLG</sequence>
<dbReference type="RefSeq" id="WP_018977998.1">
    <property type="nucleotide sequence ID" value="NZ_BMLN01000002.1"/>
</dbReference>
<dbReference type="Pfam" id="PF08327">
    <property type="entry name" value="AHSA1"/>
    <property type="match status" value="1"/>
</dbReference>
<evidence type="ECO:0000259" key="2">
    <source>
        <dbReference type="Pfam" id="PF08327"/>
    </source>
</evidence>
<dbReference type="EMBL" id="BMLN01000002">
    <property type="protein sequence ID" value="GGN94429.1"/>
    <property type="molecule type" value="Genomic_DNA"/>
</dbReference>
<evidence type="ECO:0000313" key="4">
    <source>
        <dbReference type="Proteomes" id="UP000606653"/>
    </source>
</evidence>
<organism evidence="3 4">
    <name type="scientific">Saccharibacillus kuerlensis</name>
    <dbReference type="NCBI Taxonomy" id="459527"/>
    <lineage>
        <taxon>Bacteria</taxon>
        <taxon>Bacillati</taxon>
        <taxon>Bacillota</taxon>
        <taxon>Bacilli</taxon>
        <taxon>Bacillales</taxon>
        <taxon>Paenibacillaceae</taxon>
        <taxon>Saccharibacillus</taxon>
    </lineage>
</organism>
<feature type="domain" description="Activator of Hsp90 ATPase homologue 1/2-like C-terminal" evidence="2">
    <location>
        <begin position="22"/>
        <end position="166"/>
    </location>
</feature>
<dbReference type="Gene3D" id="3.30.530.20">
    <property type="match status" value="1"/>
</dbReference>
<accession>A0ABQ2KVV8</accession>
<evidence type="ECO:0000313" key="3">
    <source>
        <dbReference type="EMBL" id="GGN94429.1"/>
    </source>
</evidence>
<reference evidence="4" key="1">
    <citation type="journal article" date="2019" name="Int. J. Syst. Evol. Microbiol.">
        <title>The Global Catalogue of Microorganisms (GCM) 10K type strain sequencing project: providing services to taxonomists for standard genome sequencing and annotation.</title>
        <authorList>
            <consortium name="The Broad Institute Genomics Platform"/>
            <consortium name="The Broad Institute Genome Sequencing Center for Infectious Disease"/>
            <person name="Wu L."/>
            <person name="Ma J."/>
        </authorList>
    </citation>
    <scope>NUCLEOTIDE SEQUENCE [LARGE SCALE GENOMIC DNA]</scope>
    <source>
        <strain evidence="4">CGMCC 1.6964</strain>
    </source>
</reference>
<comment type="caution">
    <text evidence="3">The sequence shown here is derived from an EMBL/GenBank/DDBJ whole genome shotgun (WGS) entry which is preliminary data.</text>
</comment>
<gene>
    <name evidence="3" type="ORF">GCM10010969_09180</name>
</gene>
<keyword evidence="4" id="KW-1185">Reference proteome</keyword>
<dbReference type="InterPro" id="IPR023393">
    <property type="entry name" value="START-like_dom_sf"/>
</dbReference>
<protein>
    <submittedName>
        <fullName evidence="3">Activator of HSP90 ATPase</fullName>
    </submittedName>
</protein>
<proteinExistence type="inferred from homology"/>
<name>A0ABQ2KVV8_9BACL</name>
<evidence type="ECO:0000256" key="1">
    <source>
        <dbReference type="ARBA" id="ARBA00006817"/>
    </source>
</evidence>
<comment type="similarity">
    <text evidence="1">Belongs to the AHA1 family.</text>
</comment>